<comment type="caution">
    <text evidence="2">The sequence shown here is derived from an EMBL/GenBank/DDBJ whole genome shotgun (WGS) entry which is preliminary data.</text>
</comment>
<gene>
    <name evidence="2" type="ORF">D4765_12330</name>
</gene>
<dbReference type="OrthoDB" id="9999964at2"/>
<dbReference type="AlphaFoldDB" id="A0A4V4REM4"/>
<name>A0A4V4REM4_9MICO</name>
<feature type="chain" id="PRO_5038961410" evidence="1">
    <location>
        <begin position="41"/>
        <end position="187"/>
    </location>
</feature>
<organism evidence="2 3">
    <name type="scientific">Subtercola vilae</name>
    <dbReference type="NCBI Taxonomy" id="2056433"/>
    <lineage>
        <taxon>Bacteria</taxon>
        <taxon>Bacillati</taxon>
        <taxon>Actinomycetota</taxon>
        <taxon>Actinomycetes</taxon>
        <taxon>Micrococcales</taxon>
        <taxon>Microbacteriaceae</taxon>
        <taxon>Subtercola</taxon>
    </lineage>
</organism>
<accession>A0A4V4REM4</accession>
<sequence>MTRTIQAARMAQAARIAAIAAITACAAGVTALGVSSAAFATPAPVAARASQVVTVAPAAGSASVLNFVVPLSGNPAAHDLLVTGALSGLRASDAVGGFGAFITCDDLNTYTTILSRDTVTKYPDGSGGAVFLFDLPALEQGHSCRLQATAPAHRTLVFSTRGWISLQGELSMSLAGRVGSSSTTGGL</sequence>
<reference evidence="2 3" key="1">
    <citation type="journal article" date="2019" name="Microorganisms">
        <title>Systematic Affiliation and Genome Analysis of Subtercola vilae DB165(T) with Particular Emphasis on Cold Adaptation of an Isolate from a High-Altitude Cold Volcano Lake.</title>
        <authorList>
            <person name="Villalobos A.S."/>
            <person name="Wiese J."/>
            <person name="Imhoff J.F."/>
            <person name="Dorador C."/>
            <person name="Keller A."/>
            <person name="Hentschel U."/>
        </authorList>
    </citation>
    <scope>NUCLEOTIDE SEQUENCE [LARGE SCALE GENOMIC DNA]</scope>
    <source>
        <strain evidence="2 3">DB165</strain>
    </source>
</reference>
<evidence type="ECO:0000256" key="1">
    <source>
        <dbReference type="SAM" id="SignalP"/>
    </source>
</evidence>
<keyword evidence="1" id="KW-0732">Signal</keyword>
<dbReference type="EMBL" id="QYRT01000024">
    <property type="protein sequence ID" value="TIH34604.1"/>
    <property type="molecule type" value="Genomic_DNA"/>
</dbReference>
<protein>
    <submittedName>
        <fullName evidence="2">Uncharacterized protein</fullName>
    </submittedName>
</protein>
<dbReference type="Proteomes" id="UP000306192">
    <property type="component" value="Unassembled WGS sequence"/>
</dbReference>
<keyword evidence="3" id="KW-1185">Reference proteome</keyword>
<feature type="signal peptide" evidence="1">
    <location>
        <begin position="1"/>
        <end position="40"/>
    </location>
</feature>
<dbReference type="RefSeq" id="WP_136642600.1">
    <property type="nucleotide sequence ID" value="NZ_QYRT01000024.1"/>
</dbReference>
<evidence type="ECO:0000313" key="3">
    <source>
        <dbReference type="Proteomes" id="UP000306192"/>
    </source>
</evidence>
<proteinExistence type="predicted"/>
<evidence type="ECO:0000313" key="2">
    <source>
        <dbReference type="EMBL" id="TIH34604.1"/>
    </source>
</evidence>